<dbReference type="Proteomes" id="UP000237000">
    <property type="component" value="Unassembled WGS sequence"/>
</dbReference>
<dbReference type="InParanoid" id="A0A2P5D3X0"/>
<keyword evidence="2" id="KW-0472">Membrane</keyword>
<keyword evidence="2" id="KW-0812">Transmembrane</keyword>
<keyword evidence="2" id="KW-1133">Transmembrane helix</keyword>
<sequence length="116" mass="13243">MRRDLEDEDGEGLEWRGVKEGGEERGLGGGEEVGEALEDGHLVDQLVDLGDVGGLGQADPGEDRVAHWGRPLRHGRGWRRYRSRRRWRCCGGHFGFGVLFWFGFPEKREKQRYSGF</sequence>
<reference evidence="4" key="1">
    <citation type="submission" date="2016-06" db="EMBL/GenBank/DDBJ databases">
        <title>Parallel loss of symbiosis genes in relatives of nitrogen-fixing non-legume Parasponia.</title>
        <authorList>
            <person name="Van Velzen R."/>
            <person name="Holmer R."/>
            <person name="Bu F."/>
            <person name="Rutten L."/>
            <person name="Van Zeijl A."/>
            <person name="Liu W."/>
            <person name="Santuari L."/>
            <person name="Cao Q."/>
            <person name="Sharma T."/>
            <person name="Shen D."/>
            <person name="Roswanjaya Y."/>
            <person name="Wardhani T."/>
            <person name="Kalhor M.S."/>
            <person name="Jansen J."/>
            <person name="Van den Hoogen J."/>
            <person name="Gungor B."/>
            <person name="Hartog M."/>
            <person name="Hontelez J."/>
            <person name="Verver J."/>
            <person name="Yang W.-C."/>
            <person name="Schijlen E."/>
            <person name="Repin R."/>
            <person name="Schilthuizen M."/>
            <person name="Schranz E."/>
            <person name="Heidstra R."/>
            <person name="Miyata K."/>
            <person name="Fedorova E."/>
            <person name="Kohlen W."/>
            <person name="Bisseling T."/>
            <person name="Smit S."/>
            <person name="Geurts R."/>
        </authorList>
    </citation>
    <scope>NUCLEOTIDE SEQUENCE [LARGE SCALE GENOMIC DNA]</scope>
    <source>
        <strain evidence="4">cv. RG33-2</strain>
    </source>
</reference>
<accession>A0A2P5D3X0</accession>
<dbReference type="EMBL" id="JXTC01000299">
    <property type="protein sequence ID" value="PON67994.1"/>
    <property type="molecule type" value="Genomic_DNA"/>
</dbReference>
<feature type="region of interest" description="Disordered" evidence="1">
    <location>
        <begin position="1"/>
        <end position="34"/>
    </location>
</feature>
<evidence type="ECO:0000313" key="4">
    <source>
        <dbReference type="Proteomes" id="UP000237000"/>
    </source>
</evidence>
<evidence type="ECO:0000256" key="2">
    <source>
        <dbReference type="SAM" id="Phobius"/>
    </source>
</evidence>
<feature type="compositionally biased region" description="Acidic residues" evidence="1">
    <location>
        <begin position="1"/>
        <end position="12"/>
    </location>
</feature>
<name>A0A2P5D3X0_TREOI</name>
<feature type="compositionally biased region" description="Basic and acidic residues" evidence="1">
    <location>
        <begin position="13"/>
        <end position="26"/>
    </location>
</feature>
<dbReference type="AlphaFoldDB" id="A0A2P5D3X0"/>
<feature type="transmembrane region" description="Helical" evidence="2">
    <location>
        <begin position="86"/>
        <end position="104"/>
    </location>
</feature>
<gene>
    <name evidence="3" type="ORF">TorRG33x02_263140</name>
</gene>
<evidence type="ECO:0000313" key="3">
    <source>
        <dbReference type="EMBL" id="PON67994.1"/>
    </source>
</evidence>
<keyword evidence="4" id="KW-1185">Reference proteome</keyword>
<protein>
    <submittedName>
        <fullName evidence="3">Uncharacterized protein</fullName>
    </submittedName>
</protein>
<comment type="caution">
    <text evidence="3">The sequence shown here is derived from an EMBL/GenBank/DDBJ whole genome shotgun (WGS) entry which is preliminary data.</text>
</comment>
<organism evidence="3 4">
    <name type="scientific">Trema orientale</name>
    <name type="common">Charcoal tree</name>
    <name type="synonym">Celtis orientalis</name>
    <dbReference type="NCBI Taxonomy" id="63057"/>
    <lineage>
        <taxon>Eukaryota</taxon>
        <taxon>Viridiplantae</taxon>
        <taxon>Streptophyta</taxon>
        <taxon>Embryophyta</taxon>
        <taxon>Tracheophyta</taxon>
        <taxon>Spermatophyta</taxon>
        <taxon>Magnoliopsida</taxon>
        <taxon>eudicotyledons</taxon>
        <taxon>Gunneridae</taxon>
        <taxon>Pentapetalae</taxon>
        <taxon>rosids</taxon>
        <taxon>fabids</taxon>
        <taxon>Rosales</taxon>
        <taxon>Cannabaceae</taxon>
        <taxon>Trema</taxon>
    </lineage>
</organism>
<proteinExistence type="predicted"/>
<evidence type="ECO:0000256" key="1">
    <source>
        <dbReference type="SAM" id="MobiDB-lite"/>
    </source>
</evidence>